<protein>
    <submittedName>
        <fullName evidence="7">Uncharacterized protein</fullName>
    </submittedName>
</protein>
<keyword evidence="8" id="KW-1185">Reference proteome</keyword>
<keyword evidence="4 6" id="KW-0472">Membrane</keyword>
<reference evidence="7" key="1">
    <citation type="submission" date="2020-11" db="EMBL/GenBank/DDBJ databases">
        <authorList>
            <person name="Tran Van P."/>
        </authorList>
    </citation>
    <scope>NUCLEOTIDE SEQUENCE</scope>
</reference>
<feature type="transmembrane region" description="Helical" evidence="6">
    <location>
        <begin position="130"/>
        <end position="149"/>
    </location>
</feature>
<evidence type="ECO:0000313" key="8">
    <source>
        <dbReference type="Proteomes" id="UP000678499"/>
    </source>
</evidence>
<dbReference type="AlphaFoldDB" id="A0A7R9BXT7"/>
<dbReference type="Proteomes" id="UP000678499">
    <property type="component" value="Unassembled WGS sequence"/>
</dbReference>
<gene>
    <name evidence="7" type="ORF">NMOB1V02_LOCUS10824</name>
</gene>
<dbReference type="GO" id="GO:0015271">
    <property type="term" value="F:outward rectifier potassium channel activity"/>
    <property type="evidence" value="ECO:0007669"/>
    <property type="project" value="TreeGrafter"/>
</dbReference>
<dbReference type="Gene3D" id="1.10.287.70">
    <property type="match status" value="1"/>
</dbReference>
<accession>A0A7R9BXT7</accession>
<proteinExistence type="predicted"/>
<dbReference type="GO" id="GO:0005886">
    <property type="term" value="C:plasma membrane"/>
    <property type="evidence" value="ECO:0007669"/>
    <property type="project" value="TreeGrafter"/>
</dbReference>
<evidence type="ECO:0000256" key="3">
    <source>
        <dbReference type="ARBA" id="ARBA00022989"/>
    </source>
</evidence>
<evidence type="ECO:0000313" key="7">
    <source>
        <dbReference type="EMBL" id="CAD7283206.1"/>
    </source>
</evidence>
<evidence type="ECO:0000256" key="1">
    <source>
        <dbReference type="ARBA" id="ARBA00004141"/>
    </source>
</evidence>
<comment type="subcellular location">
    <subcellularLocation>
        <location evidence="1">Membrane</location>
        <topology evidence="1">Multi-pass membrane protein</topology>
    </subcellularLocation>
</comment>
<name>A0A7R9BXT7_9CRUS</name>
<evidence type="ECO:0000256" key="5">
    <source>
        <dbReference type="SAM" id="MobiDB-lite"/>
    </source>
</evidence>
<dbReference type="InterPro" id="IPR003280">
    <property type="entry name" value="2pore_dom_K_chnl"/>
</dbReference>
<dbReference type="OrthoDB" id="297496at2759"/>
<feature type="non-terminal residue" evidence="7">
    <location>
        <position position="266"/>
    </location>
</feature>
<dbReference type="SUPFAM" id="SSF81324">
    <property type="entry name" value="Voltage-gated potassium channels"/>
    <property type="match status" value="1"/>
</dbReference>
<evidence type="ECO:0000256" key="2">
    <source>
        <dbReference type="ARBA" id="ARBA00022692"/>
    </source>
</evidence>
<keyword evidence="2 6" id="KW-0812">Transmembrane</keyword>
<feature type="compositionally biased region" description="Polar residues" evidence="5">
    <location>
        <begin position="156"/>
        <end position="167"/>
    </location>
</feature>
<evidence type="ECO:0000256" key="4">
    <source>
        <dbReference type="ARBA" id="ARBA00023136"/>
    </source>
</evidence>
<dbReference type="GO" id="GO:0030322">
    <property type="term" value="P:stabilization of membrane potential"/>
    <property type="evidence" value="ECO:0007669"/>
    <property type="project" value="TreeGrafter"/>
</dbReference>
<sequence>MEAQFPKRWVEPKPFWKHFLKFLFSHFGLFLLIVGYCVAGAYLFISMELPEEEKRYEIKKLVAHDVDDSIQFLSEQFNYYYNMNFTDSQVKSRIIADIKRLKKYIVSMVSKKKYNGEVQGWKYAWTFPRALLFAVNIITTIVGHVVGGADRKENRQSCQQTARNSPGDSDYPMKPQGKKVTCPQIDCADFDDFGNLRGYRSGLALMSMAINLILNQVKSQFSKLAIEIGIQQSPDEPRIPFKFLRNQAKKNARNVLQTPQENIGTK</sequence>
<dbReference type="GO" id="GO:0022841">
    <property type="term" value="F:potassium ion leak channel activity"/>
    <property type="evidence" value="ECO:0007669"/>
    <property type="project" value="TreeGrafter"/>
</dbReference>
<dbReference type="EMBL" id="OA887055">
    <property type="protein sequence ID" value="CAD7283206.1"/>
    <property type="molecule type" value="Genomic_DNA"/>
</dbReference>
<keyword evidence="3 6" id="KW-1133">Transmembrane helix</keyword>
<feature type="transmembrane region" description="Helical" evidence="6">
    <location>
        <begin position="22"/>
        <end position="45"/>
    </location>
</feature>
<dbReference type="PANTHER" id="PTHR11003:SF334">
    <property type="entry name" value="FI03418P"/>
    <property type="match status" value="1"/>
</dbReference>
<organism evidence="7">
    <name type="scientific">Notodromas monacha</name>
    <dbReference type="NCBI Taxonomy" id="399045"/>
    <lineage>
        <taxon>Eukaryota</taxon>
        <taxon>Metazoa</taxon>
        <taxon>Ecdysozoa</taxon>
        <taxon>Arthropoda</taxon>
        <taxon>Crustacea</taxon>
        <taxon>Oligostraca</taxon>
        <taxon>Ostracoda</taxon>
        <taxon>Podocopa</taxon>
        <taxon>Podocopida</taxon>
        <taxon>Cypridocopina</taxon>
        <taxon>Cypridoidea</taxon>
        <taxon>Cyprididae</taxon>
        <taxon>Notodromas</taxon>
    </lineage>
</organism>
<feature type="region of interest" description="Disordered" evidence="5">
    <location>
        <begin position="152"/>
        <end position="178"/>
    </location>
</feature>
<evidence type="ECO:0000256" key="6">
    <source>
        <dbReference type="SAM" id="Phobius"/>
    </source>
</evidence>
<dbReference type="PANTHER" id="PTHR11003">
    <property type="entry name" value="POTASSIUM CHANNEL, SUBFAMILY K"/>
    <property type="match status" value="1"/>
</dbReference>
<dbReference type="EMBL" id="CAJPEX010005018">
    <property type="protein sequence ID" value="CAG0923358.1"/>
    <property type="molecule type" value="Genomic_DNA"/>
</dbReference>